<keyword evidence="3" id="KW-0807">Transducer</keyword>
<evidence type="ECO:0000313" key="9">
    <source>
        <dbReference type="EMBL" id="MBW4709545.1"/>
    </source>
</evidence>
<dbReference type="InterPro" id="IPR032255">
    <property type="entry name" value="HBM"/>
</dbReference>
<feature type="transmembrane region" description="Helical" evidence="5">
    <location>
        <begin position="6"/>
        <end position="27"/>
    </location>
</feature>
<dbReference type="Pfam" id="PF00015">
    <property type="entry name" value="MCPsignal"/>
    <property type="match status" value="1"/>
</dbReference>
<dbReference type="PANTHER" id="PTHR43531">
    <property type="entry name" value="PROTEIN ICFG"/>
    <property type="match status" value="1"/>
</dbReference>
<dbReference type="GO" id="GO:0007165">
    <property type="term" value="P:signal transduction"/>
    <property type="evidence" value="ECO:0007669"/>
    <property type="project" value="UniProtKB-KW"/>
</dbReference>
<dbReference type="InterPro" id="IPR003660">
    <property type="entry name" value="HAMP_dom"/>
</dbReference>
<comment type="caution">
    <text evidence="9">The sequence shown here is derived from an EMBL/GenBank/DDBJ whole genome shotgun (WGS) entry which is preliminary data.</text>
</comment>
<keyword evidence="5" id="KW-1133">Transmembrane helix</keyword>
<protein>
    <submittedName>
        <fullName evidence="9">HAMP domain-containing protein</fullName>
    </submittedName>
</protein>
<dbReference type="PROSITE" id="PS50111">
    <property type="entry name" value="CHEMOTAXIS_TRANSDUC_2"/>
    <property type="match status" value="1"/>
</dbReference>
<dbReference type="PROSITE" id="PS50885">
    <property type="entry name" value="HAMP"/>
    <property type="match status" value="2"/>
</dbReference>
<organism evidence="9 10">
    <name type="scientific">Roseobacter insulae</name>
    <dbReference type="NCBI Taxonomy" id="2859783"/>
    <lineage>
        <taxon>Bacteria</taxon>
        <taxon>Pseudomonadati</taxon>
        <taxon>Pseudomonadota</taxon>
        <taxon>Alphaproteobacteria</taxon>
        <taxon>Rhodobacterales</taxon>
        <taxon>Roseobacteraceae</taxon>
        <taxon>Roseobacter</taxon>
    </lineage>
</organism>
<keyword evidence="10" id="KW-1185">Reference proteome</keyword>
<evidence type="ECO:0000256" key="5">
    <source>
        <dbReference type="SAM" id="Phobius"/>
    </source>
</evidence>
<feature type="domain" description="HAMP" evidence="7">
    <location>
        <begin position="464"/>
        <end position="510"/>
    </location>
</feature>
<evidence type="ECO:0000259" key="6">
    <source>
        <dbReference type="PROSITE" id="PS50111"/>
    </source>
</evidence>
<evidence type="ECO:0000256" key="2">
    <source>
        <dbReference type="ARBA" id="ARBA00029447"/>
    </source>
</evidence>
<evidence type="ECO:0000256" key="4">
    <source>
        <dbReference type="SAM" id="MobiDB-lite"/>
    </source>
</evidence>
<dbReference type="AlphaFoldDB" id="A0A9X1JZQ7"/>
<feature type="domain" description="HAMP" evidence="7">
    <location>
        <begin position="313"/>
        <end position="366"/>
    </location>
</feature>
<dbReference type="EMBL" id="JAHXDN010000005">
    <property type="protein sequence ID" value="MBW4709545.1"/>
    <property type="molecule type" value="Genomic_DNA"/>
</dbReference>
<keyword evidence="5" id="KW-0812">Transmembrane</keyword>
<feature type="region of interest" description="Disordered" evidence="4">
    <location>
        <begin position="370"/>
        <end position="406"/>
    </location>
</feature>
<reference evidence="9" key="1">
    <citation type="submission" date="2021-07" db="EMBL/GenBank/DDBJ databases">
        <title>Roseobacter insulae sp. nov., isolated from a tidal flat.</title>
        <authorList>
            <person name="Park S."/>
            <person name="Yoon J.-H."/>
        </authorList>
    </citation>
    <scope>NUCLEOTIDE SEQUENCE</scope>
    <source>
        <strain evidence="9">YSTF-M11</strain>
    </source>
</reference>
<sequence>MSISRLIFSSMGALVAIIIMVGGFASFETRGLALTFTEYRAVASGGVMAGKMMEDLDLARTAALHYRFDQNEEHVAKVSENLAKITAIEKEMFELLEGFPEQEGLEDIPPLLAEYEASMLRAVTLQNETVALVENIVAIGSKAREQLSEIMESALRDNDPLASSVAGLAMRDLLLSRLHLEHFLVTNDPVDTAKSHEKIEIARGDMVKLLSELQDPHRLELAEATLADMDRFDNALEEVTSVILAQNEQYSKMDELGPAALMLIHNAVEAISHHQKQLGDTGLKIAKQSFVIVIAMVVVGVVVGGLLAFFSSRSISTRLFTITKGMTELADGNLDVEIEKSEDKHEIGMMTNAMVVFLENARKARDVNMEVKEKEKAEREREKAERAREAELEKEKRAAEEQEREAERARMQRLQNFQNDMERVLGEAADGNFSSRMSKDLDDQGLVGLAEVINQLLEQTETNIDDIVRSIGELSQGNLGIRIDGDRKGAFLRMKDDFNMALTALSATMADIMESGQSVSGNASHLEKSSNDMAKRAEDQAAAVEETSAAVEQITASIRQVVENAKSANDATKKVRESADKAREVSNETGESINAMTEASEQINRVVKVIEDIAFQINLLALNAGVEAARAGEAGRGFSVVASEVRALAQRSQEAVQEISQVIDQNNHSVEVGVEKVAQSRKALESIISEVEVASGQISEIALAVEQQSLGIEEVNTAVSSIDKSAQTNAASLEEMNAASVSMSGEATTLAKALQQFHGVSKGSPSADSLQAEVFVDEPRVPTQHSQKVAAVAGGQPVLDDDWEEF</sequence>
<evidence type="ECO:0000259" key="7">
    <source>
        <dbReference type="PROSITE" id="PS50885"/>
    </source>
</evidence>
<dbReference type="PANTHER" id="PTHR43531:SF11">
    <property type="entry name" value="METHYL-ACCEPTING CHEMOTAXIS PROTEIN 3"/>
    <property type="match status" value="1"/>
</dbReference>
<dbReference type="Pfam" id="PF00672">
    <property type="entry name" value="HAMP"/>
    <property type="match status" value="1"/>
</dbReference>
<accession>A0A9X1JZQ7</accession>
<keyword evidence="1" id="KW-0145">Chemotaxis</keyword>
<feature type="compositionally biased region" description="Basic and acidic residues" evidence="4">
    <location>
        <begin position="571"/>
        <end position="586"/>
    </location>
</feature>
<dbReference type="GO" id="GO:0016020">
    <property type="term" value="C:membrane"/>
    <property type="evidence" value="ECO:0007669"/>
    <property type="project" value="InterPro"/>
</dbReference>
<evidence type="ECO:0000256" key="3">
    <source>
        <dbReference type="PROSITE-ProRule" id="PRU00284"/>
    </source>
</evidence>
<dbReference type="InterPro" id="IPR051310">
    <property type="entry name" value="MCP_chemotaxis"/>
</dbReference>
<evidence type="ECO:0000313" key="10">
    <source>
        <dbReference type="Proteomes" id="UP001138661"/>
    </source>
</evidence>
<keyword evidence="5" id="KW-0472">Membrane</keyword>
<proteinExistence type="inferred from homology"/>
<feature type="domain" description="HBM" evidence="8">
    <location>
        <begin position="41"/>
        <end position="279"/>
    </location>
</feature>
<dbReference type="GO" id="GO:0006935">
    <property type="term" value="P:chemotaxis"/>
    <property type="evidence" value="ECO:0007669"/>
    <property type="project" value="UniProtKB-KW"/>
</dbReference>
<feature type="region of interest" description="Disordered" evidence="4">
    <location>
        <begin position="565"/>
        <end position="590"/>
    </location>
</feature>
<dbReference type="SMART" id="SM01358">
    <property type="entry name" value="HBM"/>
    <property type="match status" value="1"/>
</dbReference>
<dbReference type="CDD" id="cd11386">
    <property type="entry name" value="MCP_signal"/>
    <property type="match status" value="1"/>
</dbReference>
<dbReference type="SMART" id="SM00304">
    <property type="entry name" value="HAMP"/>
    <property type="match status" value="2"/>
</dbReference>
<dbReference type="Proteomes" id="UP001138661">
    <property type="component" value="Unassembled WGS sequence"/>
</dbReference>
<evidence type="ECO:0000256" key="1">
    <source>
        <dbReference type="ARBA" id="ARBA00022500"/>
    </source>
</evidence>
<name>A0A9X1JZQ7_9RHOB</name>
<feature type="domain" description="Methyl-accepting transducer" evidence="6">
    <location>
        <begin position="515"/>
        <end position="744"/>
    </location>
</feature>
<gene>
    <name evidence="9" type="ORF">KX928_17280</name>
</gene>
<dbReference type="PROSITE" id="PS51753">
    <property type="entry name" value="HBM"/>
    <property type="match status" value="1"/>
</dbReference>
<dbReference type="SMART" id="SM00283">
    <property type="entry name" value="MA"/>
    <property type="match status" value="1"/>
</dbReference>
<evidence type="ECO:0000259" key="8">
    <source>
        <dbReference type="PROSITE" id="PS51753"/>
    </source>
</evidence>
<dbReference type="InterPro" id="IPR004089">
    <property type="entry name" value="MCPsignal_dom"/>
</dbReference>
<feature type="transmembrane region" description="Helical" evidence="5">
    <location>
        <begin position="290"/>
        <end position="310"/>
    </location>
</feature>
<comment type="similarity">
    <text evidence="2">Belongs to the methyl-accepting chemotaxis (MCP) protein family.</text>
</comment>